<dbReference type="Proteomes" id="UP000467428">
    <property type="component" value="Chromosome"/>
</dbReference>
<gene>
    <name evidence="2" type="ORF">MARA_40970</name>
</gene>
<evidence type="ECO:0000313" key="3">
    <source>
        <dbReference type="Proteomes" id="UP000467428"/>
    </source>
</evidence>
<geneLocation type="plasmid" evidence="3">
    <name>pjcm18538 dna</name>
</geneLocation>
<dbReference type="PANTHER" id="PTHR42685:SF22">
    <property type="entry name" value="CONDITIONED MEDIUM FACTOR RECEPTOR 1"/>
    <property type="match status" value="1"/>
</dbReference>
<dbReference type="InterPro" id="IPR036188">
    <property type="entry name" value="FAD/NAD-bd_sf"/>
</dbReference>
<dbReference type="RefSeq" id="WP_163920217.1">
    <property type="nucleotide sequence ID" value="NZ_AP022593.1"/>
</dbReference>
<dbReference type="EMBL" id="AP022593">
    <property type="protein sequence ID" value="BBY50629.1"/>
    <property type="molecule type" value="Genomic_DNA"/>
</dbReference>
<accession>A0A7I7S2Y8</accession>
<dbReference type="KEGG" id="marz:MARA_40970"/>
<evidence type="ECO:0000313" key="2">
    <source>
        <dbReference type="EMBL" id="BBY50629.1"/>
    </source>
</evidence>
<sequence>MNRFDVVVVGARCAGSPLAMLLARRGLSVCLLDRARFPSETPSTHIIQPSGAQLLDRMGLLDAALAAGGAELSRFTVVSDDVRIEAHVDDLSARPSLCIRRVTLDALLVEAAGAAGVDVRTGSAVTGLLVDDGRVTGVQTATGPVHASLVVGADGRHSTVASSVGAQKYHVVPPGRLPTWAYFEGVSDQAGRALLGRIGETAYLAGQTDGGLYMTAVTTGFANQARFDADRDGYFTTAIRRFPELADALAGARRVGPIRMVTNWDNYFRQSAGPGWVLVGDAGHFKDFHPGQGIGDAFRQAKRLAEEIVEGLRTGGVDAATQRWWRWRDRDAYEMYWFAILMGSPGAQSPLQRSIFRGIAADQEASRTLFRVLNRDVRPSQLFTPGRALRGAAGALRREPRQAKSIASEVAGSVAQIVGQMRSGRTPPPGMPAAVWR</sequence>
<organism evidence="2 3">
    <name type="scientific">Mycolicibacterium arabiense</name>
    <dbReference type="NCBI Taxonomy" id="1286181"/>
    <lineage>
        <taxon>Bacteria</taxon>
        <taxon>Bacillati</taxon>
        <taxon>Actinomycetota</taxon>
        <taxon>Actinomycetes</taxon>
        <taxon>Mycobacteriales</taxon>
        <taxon>Mycobacteriaceae</taxon>
        <taxon>Mycolicibacterium</taxon>
    </lineage>
</organism>
<dbReference type="SUPFAM" id="SSF51905">
    <property type="entry name" value="FAD/NAD(P)-binding domain"/>
    <property type="match status" value="1"/>
</dbReference>
<proteinExistence type="predicted"/>
<protein>
    <submittedName>
        <fullName evidence="2">FAD-dependent oxidoreductase</fullName>
    </submittedName>
</protein>
<dbReference type="Pfam" id="PF01494">
    <property type="entry name" value="FAD_binding_3"/>
    <property type="match status" value="1"/>
</dbReference>
<keyword evidence="3" id="KW-1185">Reference proteome</keyword>
<feature type="domain" description="FAD-binding" evidence="1">
    <location>
        <begin position="4"/>
        <end position="313"/>
    </location>
</feature>
<dbReference type="InterPro" id="IPR002938">
    <property type="entry name" value="FAD-bd"/>
</dbReference>
<evidence type="ECO:0000259" key="1">
    <source>
        <dbReference type="Pfam" id="PF01494"/>
    </source>
</evidence>
<name>A0A7I7S2Y8_9MYCO</name>
<dbReference type="Gene3D" id="3.50.50.60">
    <property type="entry name" value="FAD/NAD(P)-binding domain"/>
    <property type="match status" value="1"/>
</dbReference>
<dbReference type="GO" id="GO:0071949">
    <property type="term" value="F:FAD binding"/>
    <property type="evidence" value="ECO:0007669"/>
    <property type="project" value="InterPro"/>
</dbReference>
<dbReference type="InterPro" id="IPR050407">
    <property type="entry name" value="Geranylgeranyl_reductase"/>
</dbReference>
<dbReference type="AlphaFoldDB" id="A0A7I7S2Y8"/>
<dbReference type="PANTHER" id="PTHR42685">
    <property type="entry name" value="GERANYLGERANYL DIPHOSPHATE REDUCTASE"/>
    <property type="match status" value="1"/>
</dbReference>
<reference evidence="2 3" key="1">
    <citation type="journal article" date="2019" name="Emerg. Microbes Infect.">
        <title>Comprehensive subspecies identification of 175 nontuberculous mycobacteria species based on 7547 genomic profiles.</title>
        <authorList>
            <person name="Matsumoto Y."/>
            <person name="Kinjo T."/>
            <person name="Motooka D."/>
            <person name="Nabeya D."/>
            <person name="Jung N."/>
            <person name="Uechi K."/>
            <person name="Horii T."/>
            <person name="Iida T."/>
            <person name="Fujita J."/>
            <person name="Nakamura S."/>
        </authorList>
    </citation>
    <scope>NUCLEOTIDE SEQUENCE [LARGE SCALE GENOMIC DNA]</scope>
    <source>
        <strain evidence="2 3">JCM 18538</strain>
    </source>
</reference>
<dbReference type="PRINTS" id="PR00420">
    <property type="entry name" value="RNGMNOXGNASE"/>
</dbReference>